<evidence type="ECO:0000313" key="4">
    <source>
        <dbReference type="Proteomes" id="UP000551616"/>
    </source>
</evidence>
<feature type="region of interest" description="Disordered" evidence="1">
    <location>
        <begin position="276"/>
        <end position="297"/>
    </location>
</feature>
<evidence type="ECO:0000313" key="3">
    <source>
        <dbReference type="EMBL" id="MBA2113169.1"/>
    </source>
</evidence>
<protein>
    <submittedName>
        <fullName evidence="3">Uncharacterized protein</fullName>
    </submittedName>
</protein>
<gene>
    <name evidence="3" type="ORF">HOV93_03170</name>
</gene>
<feature type="transmembrane region" description="Helical" evidence="2">
    <location>
        <begin position="52"/>
        <end position="69"/>
    </location>
</feature>
<dbReference type="RefSeq" id="WP_207394680.1">
    <property type="nucleotide sequence ID" value="NZ_JABRWO010000001.1"/>
</dbReference>
<proteinExistence type="predicted"/>
<organism evidence="3 4">
    <name type="scientific">Bremerella alba</name>
    <dbReference type="NCBI Taxonomy" id="980252"/>
    <lineage>
        <taxon>Bacteria</taxon>
        <taxon>Pseudomonadati</taxon>
        <taxon>Planctomycetota</taxon>
        <taxon>Planctomycetia</taxon>
        <taxon>Pirellulales</taxon>
        <taxon>Pirellulaceae</taxon>
        <taxon>Bremerella</taxon>
    </lineage>
</organism>
<dbReference type="AlphaFoldDB" id="A0A7V8V1Z6"/>
<feature type="transmembrane region" description="Helical" evidence="2">
    <location>
        <begin position="233"/>
        <end position="256"/>
    </location>
</feature>
<accession>A0A7V8V1Z6</accession>
<name>A0A7V8V1Z6_9BACT</name>
<evidence type="ECO:0000256" key="1">
    <source>
        <dbReference type="SAM" id="MobiDB-lite"/>
    </source>
</evidence>
<dbReference type="Proteomes" id="UP000551616">
    <property type="component" value="Unassembled WGS sequence"/>
</dbReference>
<feature type="transmembrane region" description="Helical" evidence="2">
    <location>
        <begin position="196"/>
        <end position="221"/>
    </location>
</feature>
<keyword evidence="2" id="KW-0812">Transmembrane</keyword>
<keyword evidence="4" id="KW-1185">Reference proteome</keyword>
<feature type="compositionally biased region" description="Acidic residues" evidence="1">
    <location>
        <begin position="279"/>
        <end position="297"/>
    </location>
</feature>
<feature type="transmembrane region" description="Helical" evidence="2">
    <location>
        <begin position="167"/>
        <end position="189"/>
    </location>
</feature>
<reference evidence="3 4" key="1">
    <citation type="submission" date="2020-05" db="EMBL/GenBank/DDBJ databases">
        <title>Bremerella alba sp. nov., a novel planctomycete isolated from the surface of the macroalga Fucus spiralis.</title>
        <authorList>
            <person name="Godinho O."/>
            <person name="Botelho R."/>
            <person name="Albuquerque L."/>
            <person name="Wiegand S."/>
            <person name="Da Costa M.S."/>
            <person name="Lobo-Da-Cunha A."/>
            <person name="Jogler C."/>
            <person name="Lage O.M."/>
        </authorList>
    </citation>
    <scope>NUCLEOTIDE SEQUENCE [LARGE SCALE GENOMIC DNA]</scope>
    <source>
        <strain evidence="3 4">FF15</strain>
    </source>
</reference>
<feature type="transmembrane region" description="Helical" evidence="2">
    <location>
        <begin position="25"/>
        <end position="46"/>
    </location>
</feature>
<keyword evidence="2" id="KW-1133">Transmembrane helix</keyword>
<sequence length="297" mass="32805">METKHDVTPHESASGKPVRSLPMRALGAFSLLAWASVILTCLTNPLTSDFEINVFFSYSLTAFAGFYLACGNAQWWARWMLVGLTGLLIASLIDSPNWLEGIILFGVLGMISAGLTFAGRMIISALRGESSPRQQFTIFGLMFVTAIIAICLVALNQLVLSKGNPQVTMIVVILTMLGFTMTVQCASAWSRTKGEALVVAAIAFLLAFPTSLMVFGTFYFVDNTLPLAEDILYPIWTMIVFMWVILYPLWFGYHALGWTLIDPGWMFGRQYANEPAAGNEDDEVDVLMEDEPPSLRK</sequence>
<evidence type="ECO:0000256" key="2">
    <source>
        <dbReference type="SAM" id="Phobius"/>
    </source>
</evidence>
<dbReference type="EMBL" id="JABRWO010000001">
    <property type="protein sequence ID" value="MBA2113169.1"/>
    <property type="molecule type" value="Genomic_DNA"/>
</dbReference>
<comment type="caution">
    <text evidence="3">The sequence shown here is derived from an EMBL/GenBank/DDBJ whole genome shotgun (WGS) entry which is preliminary data.</text>
</comment>
<feature type="transmembrane region" description="Helical" evidence="2">
    <location>
        <begin position="135"/>
        <end position="155"/>
    </location>
</feature>
<feature type="transmembrane region" description="Helical" evidence="2">
    <location>
        <begin position="99"/>
        <end position="123"/>
    </location>
</feature>
<keyword evidence="2" id="KW-0472">Membrane</keyword>